<dbReference type="EMBL" id="GGEC01088575">
    <property type="protein sequence ID" value="MBX69059.1"/>
    <property type="molecule type" value="Transcribed_RNA"/>
</dbReference>
<accession>A0A2P2QPV7</accession>
<evidence type="ECO:0000313" key="2">
    <source>
        <dbReference type="EMBL" id="MBX69059.1"/>
    </source>
</evidence>
<name>A0A2P2QPV7_RHIMU</name>
<dbReference type="AlphaFoldDB" id="A0A2P2QPV7"/>
<reference evidence="2" key="1">
    <citation type="submission" date="2018-02" db="EMBL/GenBank/DDBJ databases">
        <title>Rhizophora mucronata_Transcriptome.</title>
        <authorList>
            <person name="Meera S.P."/>
            <person name="Sreeshan A."/>
            <person name="Augustine A."/>
        </authorList>
    </citation>
    <scope>NUCLEOTIDE SEQUENCE</scope>
    <source>
        <tissue evidence="2">Leaf</tissue>
    </source>
</reference>
<proteinExistence type="predicted"/>
<evidence type="ECO:0000256" key="1">
    <source>
        <dbReference type="SAM" id="MobiDB-lite"/>
    </source>
</evidence>
<organism evidence="2">
    <name type="scientific">Rhizophora mucronata</name>
    <name type="common">Asiatic mangrove</name>
    <dbReference type="NCBI Taxonomy" id="61149"/>
    <lineage>
        <taxon>Eukaryota</taxon>
        <taxon>Viridiplantae</taxon>
        <taxon>Streptophyta</taxon>
        <taxon>Embryophyta</taxon>
        <taxon>Tracheophyta</taxon>
        <taxon>Spermatophyta</taxon>
        <taxon>Magnoliopsida</taxon>
        <taxon>eudicotyledons</taxon>
        <taxon>Gunneridae</taxon>
        <taxon>Pentapetalae</taxon>
        <taxon>rosids</taxon>
        <taxon>fabids</taxon>
        <taxon>Malpighiales</taxon>
        <taxon>Rhizophoraceae</taxon>
        <taxon>Rhizophora</taxon>
    </lineage>
</organism>
<sequence>MNFKITAHPPQNYIIPDSMSPR</sequence>
<protein>
    <submittedName>
        <fullName evidence="2">Uncharacterized protein</fullName>
    </submittedName>
</protein>
<feature type="region of interest" description="Disordered" evidence="1">
    <location>
        <begin position="1"/>
        <end position="22"/>
    </location>
</feature>